<dbReference type="PANTHER" id="PTHR22893">
    <property type="entry name" value="NADH OXIDOREDUCTASE-RELATED"/>
    <property type="match status" value="1"/>
</dbReference>
<dbReference type="GO" id="GO:0005829">
    <property type="term" value="C:cytosol"/>
    <property type="evidence" value="ECO:0007669"/>
    <property type="project" value="TreeGrafter"/>
</dbReference>
<dbReference type="GO" id="GO:0010181">
    <property type="term" value="F:FMN binding"/>
    <property type="evidence" value="ECO:0007669"/>
    <property type="project" value="InterPro"/>
</dbReference>
<evidence type="ECO:0000313" key="6">
    <source>
        <dbReference type="Proteomes" id="UP001183629"/>
    </source>
</evidence>
<dbReference type="AlphaFoldDB" id="A0AAE3ZTN3"/>
<dbReference type="Proteomes" id="UP001183629">
    <property type="component" value="Unassembled WGS sequence"/>
</dbReference>
<dbReference type="Gene3D" id="3.20.20.70">
    <property type="entry name" value="Aldolase class I"/>
    <property type="match status" value="1"/>
</dbReference>
<evidence type="ECO:0000259" key="4">
    <source>
        <dbReference type="Pfam" id="PF00724"/>
    </source>
</evidence>
<comment type="caution">
    <text evidence="5">The sequence shown here is derived from an EMBL/GenBank/DDBJ whole genome shotgun (WGS) entry which is preliminary data.</text>
</comment>
<dbReference type="PANTHER" id="PTHR22893:SF91">
    <property type="entry name" value="NADPH DEHYDROGENASE 2-RELATED"/>
    <property type="match status" value="1"/>
</dbReference>
<dbReference type="EMBL" id="JAVDYC010000001">
    <property type="protein sequence ID" value="MDR7325879.1"/>
    <property type="molecule type" value="Genomic_DNA"/>
</dbReference>
<comment type="cofactor">
    <cofactor evidence="1">
        <name>FMN</name>
        <dbReference type="ChEBI" id="CHEBI:58210"/>
    </cofactor>
</comment>
<dbReference type="CDD" id="cd02933">
    <property type="entry name" value="OYE_like_FMN"/>
    <property type="match status" value="1"/>
</dbReference>
<evidence type="ECO:0000313" key="5">
    <source>
        <dbReference type="EMBL" id="MDR7325879.1"/>
    </source>
</evidence>
<dbReference type="InterPro" id="IPR001155">
    <property type="entry name" value="OxRdtase_FMN_N"/>
</dbReference>
<feature type="domain" description="NADH:flavin oxidoreductase/NADH oxidase N-terminal" evidence="4">
    <location>
        <begin position="5"/>
        <end position="346"/>
    </location>
</feature>
<dbReference type="InterPro" id="IPR004378">
    <property type="entry name" value="F420H2_quin_Rdtase"/>
</dbReference>
<dbReference type="SUPFAM" id="SSF51395">
    <property type="entry name" value="FMN-linked oxidoreductases"/>
    <property type="match status" value="1"/>
</dbReference>
<dbReference type="RefSeq" id="WP_310420942.1">
    <property type="nucleotide sequence ID" value="NZ_JAVDYC010000001.1"/>
</dbReference>
<proteinExistence type="inferred from homology"/>
<evidence type="ECO:0000256" key="3">
    <source>
        <dbReference type="ARBA" id="ARBA00023002"/>
    </source>
</evidence>
<keyword evidence="6" id="KW-1185">Reference proteome</keyword>
<dbReference type="InterPro" id="IPR012349">
    <property type="entry name" value="Split_barrel_FMN-bd"/>
</dbReference>
<name>A0AAE3ZTN3_9ACTN</name>
<dbReference type="Pfam" id="PF00724">
    <property type="entry name" value="Oxidored_FMN"/>
    <property type="match status" value="1"/>
</dbReference>
<protein>
    <submittedName>
        <fullName evidence="5">Deazaflavin-dependent oxidoreductase (Nitroreductase family)</fullName>
    </submittedName>
</protein>
<dbReference type="GO" id="GO:0016628">
    <property type="term" value="F:oxidoreductase activity, acting on the CH-CH group of donors, NAD or NADP as acceptor"/>
    <property type="evidence" value="ECO:0007669"/>
    <property type="project" value="UniProtKB-ARBA"/>
</dbReference>
<evidence type="ECO:0000256" key="2">
    <source>
        <dbReference type="ARBA" id="ARBA00005979"/>
    </source>
</evidence>
<keyword evidence="3" id="KW-0560">Oxidoreductase</keyword>
<evidence type="ECO:0000256" key="1">
    <source>
        <dbReference type="ARBA" id="ARBA00001917"/>
    </source>
</evidence>
<dbReference type="FunFam" id="3.20.20.70:FF:000059">
    <property type="entry name" value="N-ethylmaleimide reductase, FMN-linked"/>
    <property type="match status" value="1"/>
</dbReference>
<comment type="similarity">
    <text evidence="2">Belongs to the NADH:flavin oxidoreductase/NADH oxidase family.</text>
</comment>
<sequence>MTDNLFDGFDLRGLELPNRVVMAPMTRARAVTEAPDDLTVRYYRQRAGAGLIVTEGSPVSHEGTGYLFTPGLYTEEQTAGWRRVTTAVRERGGRIFAQLWHVGRASHVSLQPGGAAPVSATSRASGYTAFAYQPDGVPGRVPASAPRALRTAEVARVADDFATAAANADAAGFHGVELHAATQYLFEQFLNAEVNDRTDRYGARTVADRIRFTLEVVDAVTARLGSHRVGIRLSPFSTVGNMPPDDRTEETYLALGTELAARDLAYVHLIDTSVFVADDSSLARQVHGLLHRLRPMLGRTPVILAGGLTQRSATALIGRGVIDLAAFGRPFISNPDLVERFRDGIPLVTADPETFFGGGEAGYVDYPPATDPADARGTEASDLNARVIAEFRANGGRLGGRFAGASMLLLHTTGARSGREHVSPVVYLADAGRYLIFATNGGADSHPAWYHNLRANAAATIEVGSTTVPVHAVELREPERTRLFARQVERHPGFDDYQRGTSRVIPVLALEPPRDHVPLDEQGGRARQA</sequence>
<dbReference type="SUPFAM" id="SSF50475">
    <property type="entry name" value="FMN-binding split barrel"/>
    <property type="match status" value="1"/>
</dbReference>
<reference evidence="5 6" key="1">
    <citation type="submission" date="2023-07" db="EMBL/GenBank/DDBJ databases">
        <title>Sequencing the genomes of 1000 actinobacteria strains.</title>
        <authorList>
            <person name="Klenk H.-P."/>
        </authorList>
    </citation>
    <scope>NUCLEOTIDE SEQUENCE [LARGE SCALE GENOMIC DNA]</scope>
    <source>
        <strain evidence="5 6">DSM 44711</strain>
    </source>
</reference>
<gene>
    <name evidence="5" type="ORF">J2S44_006129</name>
</gene>
<dbReference type="Pfam" id="PF04075">
    <property type="entry name" value="F420H2_quin_red"/>
    <property type="match status" value="1"/>
</dbReference>
<organism evidence="5 6">
    <name type="scientific">Catenuloplanes niger</name>
    <dbReference type="NCBI Taxonomy" id="587534"/>
    <lineage>
        <taxon>Bacteria</taxon>
        <taxon>Bacillati</taxon>
        <taxon>Actinomycetota</taxon>
        <taxon>Actinomycetes</taxon>
        <taxon>Micromonosporales</taxon>
        <taxon>Micromonosporaceae</taxon>
        <taxon>Catenuloplanes</taxon>
    </lineage>
</organism>
<dbReference type="NCBIfam" id="TIGR00026">
    <property type="entry name" value="hi_GC_TIGR00026"/>
    <property type="match status" value="1"/>
</dbReference>
<dbReference type="Gene3D" id="2.30.110.10">
    <property type="entry name" value="Electron Transport, Fmn-binding Protein, Chain A"/>
    <property type="match status" value="1"/>
</dbReference>
<accession>A0AAE3ZTN3</accession>
<dbReference type="InterPro" id="IPR045247">
    <property type="entry name" value="Oye-like"/>
</dbReference>
<dbReference type="InterPro" id="IPR013785">
    <property type="entry name" value="Aldolase_TIM"/>
</dbReference>